<proteinExistence type="predicted"/>
<sequence>MTDVQPLLSYEPAPQRAPASAQGETPAVIGLPRPDMASG</sequence>
<dbReference type="EMBL" id="CADIKB010000003">
    <property type="protein sequence ID" value="CAB3656568.1"/>
    <property type="molecule type" value="Genomic_DNA"/>
</dbReference>
<gene>
    <name evidence="2" type="ORF">LMG22037_01261</name>
</gene>
<organism evidence="2 3">
    <name type="scientific">Paraburkholderia phenoliruptrix</name>
    <dbReference type="NCBI Taxonomy" id="252970"/>
    <lineage>
        <taxon>Bacteria</taxon>
        <taxon>Pseudomonadati</taxon>
        <taxon>Pseudomonadota</taxon>
        <taxon>Betaproteobacteria</taxon>
        <taxon>Burkholderiales</taxon>
        <taxon>Burkholderiaceae</taxon>
        <taxon>Paraburkholderia</taxon>
    </lineage>
</organism>
<evidence type="ECO:0000313" key="2">
    <source>
        <dbReference type="EMBL" id="CAB3656568.1"/>
    </source>
</evidence>
<evidence type="ECO:0000256" key="1">
    <source>
        <dbReference type="SAM" id="MobiDB-lite"/>
    </source>
</evidence>
<accession>A0A6J5A789</accession>
<feature type="region of interest" description="Disordered" evidence="1">
    <location>
        <begin position="1"/>
        <end position="39"/>
    </location>
</feature>
<evidence type="ECO:0000313" key="3">
    <source>
        <dbReference type="Proteomes" id="UP000494249"/>
    </source>
</evidence>
<reference evidence="2 3" key="1">
    <citation type="submission" date="2020-04" db="EMBL/GenBank/DDBJ databases">
        <authorList>
            <person name="De Canck E."/>
        </authorList>
    </citation>
    <scope>NUCLEOTIDE SEQUENCE [LARGE SCALE GENOMIC DNA]</scope>
    <source>
        <strain evidence="2 3">LMG 22037</strain>
    </source>
</reference>
<dbReference type="AlphaFoldDB" id="A0A6J5A789"/>
<dbReference type="Proteomes" id="UP000494249">
    <property type="component" value="Unassembled WGS sequence"/>
</dbReference>
<protein>
    <submittedName>
        <fullName evidence="2">Uncharacterized protein</fullName>
    </submittedName>
</protein>
<name>A0A6J5A789_9BURK</name>